<dbReference type="EMBL" id="CAFBNE010000142">
    <property type="protein sequence ID" value="CAB4967531.1"/>
    <property type="molecule type" value="Genomic_DNA"/>
</dbReference>
<evidence type="ECO:0000313" key="1">
    <source>
        <dbReference type="EMBL" id="CAB4967531.1"/>
    </source>
</evidence>
<dbReference type="Pfam" id="PF13384">
    <property type="entry name" value="HTH_23"/>
    <property type="match status" value="1"/>
</dbReference>
<dbReference type="AlphaFoldDB" id="A0A6J7LGZ8"/>
<sequence length="106" mass="12096">MKNEFMNSTRNAVVHLRNLQRRHARIKDRADVRLQVAHDQHARDLARAEQVELEGWQRLMEIPGMTPATAAAVLDVNESTVSRWLGRFPKSAPISQRTRSSQTGKP</sequence>
<name>A0A6J7LGZ8_9ZZZZ</name>
<accession>A0A6J7LGZ8</accession>
<organism evidence="1">
    <name type="scientific">freshwater metagenome</name>
    <dbReference type="NCBI Taxonomy" id="449393"/>
    <lineage>
        <taxon>unclassified sequences</taxon>
        <taxon>metagenomes</taxon>
        <taxon>ecological metagenomes</taxon>
    </lineage>
</organism>
<reference evidence="1" key="1">
    <citation type="submission" date="2020-05" db="EMBL/GenBank/DDBJ databases">
        <authorList>
            <person name="Chiriac C."/>
            <person name="Salcher M."/>
            <person name="Ghai R."/>
            <person name="Kavagutti S V."/>
        </authorList>
    </citation>
    <scope>NUCLEOTIDE SEQUENCE</scope>
</reference>
<protein>
    <submittedName>
        <fullName evidence="1">Unannotated protein</fullName>
    </submittedName>
</protein>
<proteinExistence type="predicted"/>
<gene>
    <name evidence="1" type="ORF">UFOPK3772_02980</name>
</gene>